<dbReference type="PIRSF" id="PIRSF024492">
    <property type="entry name" value="UCP024492"/>
    <property type="match status" value="1"/>
</dbReference>
<reference evidence="1 2" key="1">
    <citation type="submission" date="2019-09" db="EMBL/GenBank/DDBJ databases">
        <title>Segnochrobactrum spirostomi gen. nov., sp. nov., isolated from the ciliate Spirostomum cf. yagiui and description of a novel family, Segnochrobactraceae fam. nov. within the order Rhizobiales of the class Alphaproteobacteria.</title>
        <authorList>
            <person name="Akter S."/>
            <person name="Shazib S.U.A."/>
            <person name="Shin M.K."/>
        </authorList>
    </citation>
    <scope>NUCLEOTIDE SEQUENCE [LARGE SCALE GENOMIC DNA]</scope>
    <source>
        <strain evidence="1 2">Sp-1</strain>
    </source>
</reference>
<dbReference type="Proteomes" id="UP000332515">
    <property type="component" value="Unassembled WGS sequence"/>
</dbReference>
<evidence type="ECO:0000313" key="2">
    <source>
        <dbReference type="Proteomes" id="UP000332515"/>
    </source>
</evidence>
<gene>
    <name evidence="1" type="ORF">F0357_02420</name>
</gene>
<organism evidence="1 2">
    <name type="scientific">Segnochrobactrum spirostomi</name>
    <dbReference type="NCBI Taxonomy" id="2608987"/>
    <lineage>
        <taxon>Bacteria</taxon>
        <taxon>Pseudomonadati</taxon>
        <taxon>Pseudomonadota</taxon>
        <taxon>Alphaproteobacteria</taxon>
        <taxon>Hyphomicrobiales</taxon>
        <taxon>Segnochrobactraceae</taxon>
        <taxon>Segnochrobactrum</taxon>
    </lineage>
</organism>
<dbReference type="InterPro" id="IPR007438">
    <property type="entry name" value="DUF488"/>
</dbReference>
<dbReference type="AlphaFoldDB" id="A0A6A7XZ29"/>
<dbReference type="Pfam" id="PF04343">
    <property type="entry name" value="DUF488"/>
    <property type="match status" value="1"/>
</dbReference>
<dbReference type="RefSeq" id="WP_153478351.1">
    <property type="nucleotide sequence ID" value="NZ_VWNA01000001.1"/>
</dbReference>
<proteinExistence type="predicted"/>
<evidence type="ECO:0000313" key="1">
    <source>
        <dbReference type="EMBL" id="MQT11546.1"/>
    </source>
</evidence>
<dbReference type="PANTHER" id="PTHR39337:SF1">
    <property type="entry name" value="BLR5642 PROTEIN"/>
    <property type="match status" value="1"/>
</dbReference>
<comment type="caution">
    <text evidence="1">The sequence shown here is derived from an EMBL/GenBank/DDBJ whole genome shotgun (WGS) entry which is preliminary data.</text>
</comment>
<protein>
    <submittedName>
        <fullName evidence="1">DUF488 domain-containing protein</fullName>
    </submittedName>
</protein>
<dbReference type="InterPro" id="IPR014519">
    <property type="entry name" value="UCP024492"/>
</dbReference>
<keyword evidence="2" id="KW-1185">Reference proteome</keyword>
<sequence>MATPTLFTIGYEQVRQPAVIDALAEAGVALLVDVRAIAASRRPGFSKRLLAAGLAERGIDYLHLRGLGTPAEGRLAARTGRYGDLQRIYGEHLETEGAKEERATLASIVASGRPVCLLCFERHPEHCHRSQLASLVCEETGGAIEHLFASPI</sequence>
<accession>A0A6A7XZ29</accession>
<dbReference type="EMBL" id="VWNA01000001">
    <property type="protein sequence ID" value="MQT11546.1"/>
    <property type="molecule type" value="Genomic_DNA"/>
</dbReference>
<name>A0A6A7XZ29_9HYPH</name>
<dbReference type="PANTHER" id="PTHR39337">
    <property type="entry name" value="BLR5642 PROTEIN"/>
    <property type="match status" value="1"/>
</dbReference>